<dbReference type="FunCoup" id="A0A0Q9WHV6">
    <property type="interactions" value="170"/>
</dbReference>
<keyword evidence="7 10" id="KW-0443">Lipid metabolism</keyword>
<evidence type="ECO:0000256" key="9">
    <source>
        <dbReference type="ARBA" id="ARBA00023160"/>
    </source>
</evidence>
<dbReference type="PANTHER" id="PTHR11157:SF12">
    <property type="entry name" value="ELONGATION OF VERY LONG CHAIN FATTY ACIDS PROTEIN 4"/>
    <property type="match status" value="1"/>
</dbReference>
<dbReference type="InterPro" id="IPR030457">
    <property type="entry name" value="ELO_CS"/>
</dbReference>
<reference evidence="11 12" key="1">
    <citation type="journal article" date="2007" name="Nature">
        <title>Evolution of genes and genomes on the Drosophila phylogeny.</title>
        <authorList>
            <consortium name="Drosophila 12 Genomes Consortium"/>
            <person name="Clark A.G."/>
            <person name="Eisen M.B."/>
            <person name="Smith D.R."/>
            <person name="Bergman C.M."/>
            <person name="Oliver B."/>
            <person name="Markow T.A."/>
            <person name="Kaufman T.C."/>
            <person name="Kellis M."/>
            <person name="Gelbart W."/>
            <person name="Iyer V.N."/>
            <person name="Pollard D.A."/>
            <person name="Sackton T.B."/>
            <person name="Larracuente A.M."/>
            <person name="Singh N.D."/>
            <person name="Abad J.P."/>
            <person name="Abt D.N."/>
            <person name="Adryan B."/>
            <person name="Aguade M."/>
            <person name="Akashi H."/>
            <person name="Anderson W.W."/>
            <person name="Aquadro C.F."/>
            <person name="Ardell D.H."/>
            <person name="Arguello R."/>
            <person name="Artieri C.G."/>
            <person name="Barbash D.A."/>
            <person name="Barker D."/>
            <person name="Barsanti P."/>
            <person name="Batterham P."/>
            <person name="Batzoglou S."/>
            <person name="Begun D."/>
            <person name="Bhutkar A."/>
            <person name="Blanco E."/>
            <person name="Bosak S.A."/>
            <person name="Bradley R.K."/>
            <person name="Brand A.D."/>
            <person name="Brent M.R."/>
            <person name="Brooks A.N."/>
            <person name="Brown R.H."/>
            <person name="Butlin R.K."/>
            <person name="Caggese C."/>
            <person name="Calvi B.R."/>
            <person name="Bernardo de Carvalho A."/>
            <person name="Caspi A."/>
            <person name="Castrezana S."/>
            <person name="Celniker S.E."/>
            <person name="Chang J.L."/>
            <person name="Chapple C."/>
            <person name="Chatterji S."/>
            <person name="Chinwalla A."/>
            <person name="Civetta A."/>
            <person name="Clifton S.W."/>
            <person name="Comeron J.M."/>
            <person name="Costello J.C."/>
            <person name="Coyne J.A."/>
            <person name="Daub J."/>
            <person name="David R.G."/>
            <person name="Delcher A.L."/>
            <person name="Delehaunty K."/>
            <person name="Do C.B."/>
            <person name="Ebling H."/>
            <person name="Edwards K."/>
            <person name="Eickbush T."/>
            <person name="Evans J.D."/>
            <person name="Filipski A."/>
            <person name="Findeiss S."/>
            <person name="Freyhult E."/>
            <person name="Fulton L."/>
            <person name="Fulton R."/>
            <person name="Garcia A.C."/>
            <person name="Gardiner A."/>
            <person name="Garfield D.A."/>
            <person name="Garvin B.E."/>
            <person name="Gibson G."/>
            <person name="Gilbert D."/>
            <person name="Gnerre S."/>
            <person name="Godfrey J."/>
            <person name="Good R."/>
            <person name="Gotea V."/>
            <person name="Gravely B."/>
            <person name="Greenberg A.J."/>
            <person name="Griffiths-Jones S."/>
            <person name="Gross S."/>
            <person name="Guigo R."/>
            <person name="Gustafson E.A."/>
            <person name="Haerty W."/>
            <person name="Hahn M.W."/>
            <person name="Halligan D.L."/>
            <person name="Halpern A.L."/>
            <person name="Halter G.M."/>
            <person name="Han M.V."/>
            <person name="Heger A."/>
            <person name="Hillier L."/>
            <person name="Hinrichs A.S."/>
            <person name="Holmes I."/>
            <person name="Hoskins R.A."/>
            <person name="Hubisz M.J."/>
            <person name="Hultmark D."/>
            <person name="Huntley M.A."/>
            <person name="Jaffe D.B."/>
            <person name="Jagadeeshan S."/>
            <person name="Jeck W.R."/>
            <person name="Johnson J."/>
            <person name="Jones C.D."/>
            <person name="Jordan W.C."/>
            <person name="Karpen G.H."/>
            <person name="Kataoka E."/>
            <person name="Keightley P.D."/>
            <person name="Kheradpour P."/>
            <person name="Kirkness E.F."/>
            <person name="Koerich L.B."/>
            <person name="Kristiansen K."/>
            <person name="Kudrna D."/>
            <person name="Kulathinal R.J."/>
            <person name="Kumar S."/>
            <person name="Kwok R."/>
            <person name="Lander E."/>
            <person name="Langley C.H."/>
            <person name="Lapoint R."/>
            <person name="Lazzaro B.P."/>
            <person name="Lee S.J."/>
            <person name="Levesque L."/>
            <person name="Li R."/>
            <person name="Lin C.F."/>
            <person name="Lin M.F."/>
            <person name="Lindblad-Toh K."/>
            <person name="Llopart A."/>
            <person name="Long M."/>
            <person name="Low L."/>
            <person name="Lozovsky E."/>
            <person name="Lu J."/>
            <person name="Luo M."/>
            <person name="Machado C.A."/>
            <person name="Makalowski W."/>
            <person name="Marzo M."/>
            <person name="Matsuda M."/>
            <person name="Matzkin L."/>
            <person name="McAllister B."/>
            <person name="McBride C.S."/>
            <person name="McKernan B."/>
            <person name="McKernan K."/>
            <person name="Mendez-Lago M."/>
            <person name="Minx P."/>
            <person name="Mollenhauer M.U."/>
            <person name="Montooth K."/>
            <person name="Mount S.M."/>
            <person name="Mu X."/>
            <person name="Myers E."/>
            <person name="Negre B."/>
            <person name="Newfeld S."/>
            <person name="Nielsen R."/>
            <person name="Noor M.A."/>
            <person name="O'Grady P."/>
            <person name="Pachter L."/>
            <person name="Papaceit M."/>
            <person name="Parisi M.J."/>
            <person name="Parisi M."/>
            <person name="Parts L."/>
            <person name="Pedersen J.S."/>
            <person name="Pesole G."/>
            <person name="Phillippy A.M."/>
            <person name="Ponting C.P."/>
            <person name="Pop M."/>
            <person name="Porcelli D."/>
            <person name="Powell J.R."/>
            <person name="Prohaska S."/>
            <person name="Pruitt K."/>
            <person name="Puig M."/>
            <person name="Quesneville H."/>
            <person name="Ram K.R."/>
            <person name="Rand D."/>
            <person name="Rasmussen M.D."/>
            <person name="Reed L.K."/>
            <person name="Reenan R."/>
            <person name="Reily A."/>
            <person name="Remington K.A."/>
            <person name="Rieger T.T."/>
            <person name="Ritchie M.G."/>
            <person name="Robin C."/>
            <person name="Rogers Y.H."/>
            <person name="Rohde C."/>
            <person name="Rozas J."/>
            <person name="Rubenfield M.J."/>
            <person name="Ruiz A."/>
            <person name="Russo S."/>
            <person name="Salzberg S.L."/>
            <person name="Sanchez-Gracia A."/>
            <person name="Saranga D.J."/>
            <person name="Sato H."/>
            <person name="Schaeffer S.W."/>
            <person name="Schatz M.C."/>
            <person name="Schlenke T."/>
            <person name="Schwartz R."/>
            <person name="Segarra C."/>
            <person name="Singh R.S."/>
            <person name="Sirot L."/>
            <person name="Sirota M."/>
            <person name="Sisneros N.B."/>
            <person name="Smith C.D."/>
            <person name="Smith T.F."/>
            <person name="Spieth J."/>
            <person name="Stage D.E."/>
            <person name="Stark A."/>
            <person name="Stephan W."/>
            <person name="Strausberg R.L."/>
            <person name="Strempel S."/>
            <person name="Sturgill D."/>
            <person name="Sutton G."/>
            <person name="Sutton G.G."/>
            <person name="Tao W."/>
            <person name="Teichmann S."/>
            <person name="Tobari Y.N."/>
            <person name="Tomimura Y."/>
            <person name="Tsolas J.M."/>
            <person name="Valente V.L."/>
            <person name="Venter E."/>
            <person name="Venter J.C."/>
            <person name="Vicario S."/>
            <person name="Vieira F.G."/>
            <person name="Vilella A.J."/>
            <person name="Villasante A."/>
            <person name="Walenz B."/>
            <person name="Wang J."/>
            <person name="Wasserman M."/>
            <person name="Watts T."/>
            <person name="Wilson D."/>
            <person name="Wilson R.K."/>
            <person name="Wing R.A."/>
            <person name="Wolfner M.F."/>
            <person name="Wong A."/>
            <person name="Wong G.K."/>
            <person name="Wu C.I."/>
            <person name="Wu G."/>
            <person name="Yamamoto D."/>
            <person name="Yang H.P."/>
            <person name="Yang S.P."/>
            <person name="Yorke J.A."/>
            <person name="Yoshida K."/>
            <person name="Zdobnov E."/>
            <person name="Zhang P."/>
            <person name="Zhang Y."/>
            <person name="Zimin A.V."/>
            <person name="Baldwin J."/>
            <person name="Abdouelleil A."/>
            <person name="Abdulkadir J."/>
            <person name="Abebe A."/>
            <person name="Abera B."/>
            <person name="Abreu J."/>
            <person name="Acer S.C."/>
            <person name="Aftuck L."/>
            <person name="Alexander A."/>
            <person name="An P."/>
            <person name="Anderson E."/>
            <person name="Anderson S."/>
            <person name="Arachi H."/>
            <person name="Azer M."/>
            <person name="Bachantsang P."/>
            <person name="Barry A."/>
            <person name="Bayul T."/>
            <person name="Berlin A."/>
            <person name="Bessette D."/>
            <person name="Bloom T."/>
            <person name="Blye J."/>
            <person name="Boguslavskiy L."/>
            <person name="Bonnet C."/>
            <person name="Boukhgalter B."/>
            <person name="Bourzgui I."/>
            <person name="Brown A."/>
            <person name="Cahill P."/>
            <person name="Channer S."/>
            <person name="Cheshatsang Y."/>
            <person name="Chuda L."/>
            <person name="Citroen M."/>
            <person name="Collymore A."/>
            <person name="Cooke P."/>
            <person name="Costello M."/>
            <person name="D'Aco K."/>
            <person name="Daza R."/>
            <person name="De Haan G."/>
            <person name="DeGray S."/>
            <person name="DeMaso C."/>
            <person name="Dhargay N."/>
            <person name="Dooley K."/>
            <person name="Dooley E."/>
            <person name="Doricent M."/>
            <person name="Dorje P."/>
            <person name="Dorjee K."/>
            <person name="Dupes A."/>
            <person name="Elong R."/>
            <person name="Falk J."/>
            <person name="Farina A."/>
            <person name="Faro S."/>
            <person name="Ferguson D."/>
            <person name="Fisher S."/>
            <person name="Foley C.D."/>
            <person name="Franke A."/>
            <person name="Friedrich D."/>
            <person name="Gadbois L."/>
            <person name="Gearin G."/>
            <person name="Gearin C.R."/>
            <person name="Giannoukos G."/>
            <person name="Goode T."/>
            <person name="Graham J."/>
            <person name="Grandbois E."/>
            <person name="Grewal S."/>
            <person name="Gyaltsen K."/>
            <person name="Hafez N."/>
            <person name="Hagos B."/>
            <person name="Hall J."/>
            <person name="Henson C."/>
            <person name="Hollinger A."/>
            <person name="Honan T."/>
            <person name="Huard M.D."/>
            <person name="Hughes L."/>
            <person name="Hurhula B."/>
            <person name="Husby M.E."/>
            <person name="Kamat A."/>
            <person name="Kanga B."/>
            <person name="Kashin S."/>
            <person name="Khazanovich D."/>
            <person name="Kisner P."/>
            <person name="Lance K."/>
            <person name="Lara M."/>
            <person name="Lee W."/>
            <person name="Lennon N."/>
            <person name="Letendre F."/>
            <person name="LeVine R."/>
            <person name="Lipovsky A."/>
            <person name="Liu X."/>
            <person name="Liu J."/>
            <person name="Liu S."/>
            <person name="Lokyitsang T."/>
            <person name="Lokyitsang Y."/>
            <person name="Lubonja R."/>
            <person name="Lui A."/>
            <person name="MacDonald P."/>
            <person name="Magnisalis V."/>
            <person name="Maru K."/>
            <person name="Matthews C."/>
            <person name="McCusker W."/>
            <person name="McDonough S."/>
            <person name="Mehta T."/>
            <person name="Meldrim J."/>
            <person name="Meneus L."/>
            <person name="Mihai O."/>
            <person name="Mihalev A."/>
            <person name="Mihova T."/>
            <person name="Mittelman R."/>
            <person name="Mlenga V."/>
            <person name="Montmayeur A."/>
            <person name="Mulrain L."/>
            <person name="Navidi A."/>
            <person name="Naylor J."/>
            <person name="Negash T."/>
            <person name="Nguyen T."/>
            <person name="Nguyen N."/>
            <person name="Nicol R."/>
            <person name="Norbu C."/>
            <person name="Norbu N."/>
            <person name="Novod N."/>
            <person name="O'Neill B."/>
            <person name="Osman S."/>
            <person name="Markiewicz E."/>
            <person name="Oyono O.L."/>
            <person name="Patti C."/>
            <person name="Phunkhang P."/>
            <person name="Pierre F."/>
            <person name="Priest M."/>
            <person name="Raghuraman S."/>
            <person name="Rege F."/>
            <person name="Reyes R."/>
            <person name="Rise C."/>
            <person name="Rogov P."/>
            <person name="Ross K."/>
            <person name="Ryan E."/>
            <person name="Settipalli S."/>
            <person name="Shea T."/>
            <person name="Sherpa N."/>
            <person name="Shi L."/>
            <person name="Shih D."/>
            <person name="Sparrow T."/>
            <person name="Spaulding J."/>
            <person name="Stalker J."/>
            <person name="Stange-Thomann N."/>
            <person name="Stavropoulos S."/>
            <person name="Stone C."/>
            <person name="Strader C."/>
            <person name="Tesfaye S."/>
            <person name="Thomson T."/>
            <person name="Thoulutsang Y."/>
            <person name="Thoulutsang D."/>
            <person name="Topham K."/>
            <person name="Topping I."/>
            <person name="Tsamla T."/>
            <person name="Vassiliev H."/>
            <person name="Vo A."/>
            <person name="Wangchuk T."/>
            <person name="Wangdi T."/>
            <person name="Weiand M."/>
            <person name="Wilkinson J."/>
            <person name="Wilson A."/>
            <person name="Yadav S."/>
            <person name="Young G."/>
            <person name="Yu Q."/>
            <person name="Zembek L."/>
            <person name="Zhong D."/>
            <person name="Zimmer A."/>
            <person name="Zwirko Z."/>
            <person name="Jaffe D.B."/>
            <person name="Alvarez P."/>
            <person name="Brockman W."/>
            <person name="Butler J."/>
            <person name="Chin C."/>
            <person name="Gnerre S."/>
            <person name="Grabherr M."/>
            <person name="Kleber M."/>
            <person name="Mauceli E."/>
            <person name="MacCallum I."/>
        </authorList>
    </citation>
    <scope>NUCLEOTIDE SEQUENCE [LARGE SCALE GENOMIC DNA]</scope>
    <source>
        <strain evidence="12">Tucson 15010-1051.87</strain>
    </source>
</reference>
<feature type="transmembrane region" description="Helical" evidence="10">
    <location>
        <begin position="66"/>
        <end position="85"/>
    </location>
</feature>
<feature type="transmembrane region" description="Helical" evidence="10">
    <location>
        <begin position="233"/>
        <end position="253"/>
    </location>
</feature>
<evidence type="ECO:0000256" key="2">
    <source>
        <dbReference type="ARBA" id="ARBA00022516"/>
    </source>
</evidence>
<dbReference type="OrthoDB" id="434092at2759"/>
<evidence type="ECO:0000256" key="6">
    <source>
        <dbReference type="ARBA" id="ARBA00022989"/>
    </source>
</evidence>
<evidence type="ECO:0000313" key="11">
    <source>
        <dbReference type="EMBL" id="KRF84201.1"/>
    </source>
</evidence>
<sequence>MSSTGWLDSYPFAELADERTQSWPMVASPWNAAALLALYLLLVHFAPKWMARCVCVRKPFQLRAPLFCYNLFMALLNAHICLELYTASRALNYSLQCQPYRVSYDPHEVRIATAFWWFYITKILEFADTLFFILRKKWSQLTFLHVYHHSSMFVICWIVVKWIPTGSTFVPALMNSFVHIIMYGYYSLSALGPRLYPYLWWKRYLTVLQLLQFALGLAWGAQALVYRCEYQPWLSFTGVAYMISFLFLFGRFYAQKYTKSIKECR</sequence>
<dbReference type="Proteomes" id="UP000008792">
    <property type="component" value="Unassembled WGS sequence"/>
</dbReference>
<organism evidence="11 12">
    <name type="scientific">Drosophila virilis</name>
    <name type="common">Fruit fly</name>
    <dbReference type="NCBI Taxonomy" id="7244"/>
    <lineage>
        <taxon>Eukaryota</taxon>
        <taxon>Metazoa</taxon>
        <taxon>Ecdysozoa</taxon>
        <taxon>Arthropoda</taxon>
        <taxon>Hexapoda</taxon>
        <taxon>Insecta</taxon>
        <taxon>Pterygota</taxon>
        <taxon>Neoptera</taxon>
        <taxon>Endopterygota</taxon>
        <taxon>Diptera</taxon>
        <taxon>Brachycera</taxon>
        <taxon>Muscomorpha</taxon>
        <taxon>Ephydroidea</taxon>
        <taxon>Drosophilidae</taxon>
        <taxon>Drosophila</taxon>
    </lineage>
</organism>
<keyword evidence="8 10" id="KW-0472">Membrane</keyword>
<evidence type="ECO:0000256" key="3">
    <source>
        <dbReference type="ARBA" id="ARBA00022679"/>
    </source>
</evidence>
<evidence type="ECO:0000313" key="12">
    <source>
        <dbReference type="Proteomes" id="UP000008792"/>
    </source>
</evidence>
<dbReference type="InParanoid" id="A0A0Q9WHV6"/>
<dbReference type="GO" id="GO:0042761">
    <property type="term" value="P:very long-chain fatty acid biosynthetic process"/>
    <property type="evidence" value="ECO:0007669"/>
    <property type="project" value="TreeGrafter"/>
</dbReference>
<comment type="similarity">
    <text evidence="10">Belongs to the ELO family.</text>
</comment>
<proteinExistence type="inferred from homology"/>
<dbReference type="GO" id="GO:0005789">
    <property type="term" value="C:endoplasmic reticulum membrane"/>
    <property type="evidence" value="ECO:0007669"/>
    <property type="project" value="TreeGrafter"/>
</dbReference>
<dbReference type="GO" id="GO:0034626">
    <property type="term" value="P:fatty acid elongation, polyunsaturated fatty acid"/>
    <property type="evidence" value="ECO:0007669"/>
    <property type="project" value="TreeGrafter"/>
</dbReference>
<keyword evidence="5 10" id="KW-0276">Fatty acid metabolism</keyword>
<feature type="transmembrane region" description="Helical" evidence="10">
    <location>
        <begin position="27"/>
        <end position="46"/>
    </location>
</feature>
<dbReference type="PANTHER" id="PTHR11157">
    <property type="entry name" value="FATTY ACID ACYL TRANSFERASE-RELATED"/>
    <property type="match status" value="1"/>
</dbReference>
<evidence type="ECO:0000256" key="1">
    <source>
        <dbReference type="ARBA" id="ARBA00004141"/>
    </source>
</evidence>
<dbReference type="GO" id="GO:0034625">
    <property type="term" value="P:fatty acid elongation, monounsaturated fatty acid"/>
    <property type="evidence" value="ECO:0007669"/>
    <property type="project" value="TreeGrafter"/>
</dbReference>
<dbReference type="EC" id="2.3.1.199" evidence="10"/>
<feature type="transmembrane region" description="Helical" evidence="10">
    <location>
        <begin position="169"/>
        <end position="188"/>
    </location>
</feature>
<keyword evidence="4 10" id="KW-0812">Transmembrane</keyword>
<feature type="transmembrane region" description="Helical" evidence="10">
    <location>
        <begin position="200"/>
        <end position="221"/>
    </location>
</feature>
<keyword evidence="3 10" id="KW-0808">Transferase</keyword>
<comment type="subcellular location">
    <subcellularLocation>
        <location evidence="1">Membrane</location>
        <topology evidence="1">Multi-pass membrane protein</topology>
    </subcellularLocation>
</comment>
<protein>
    <recommendedName>
        <fullName evidence="10">Elongation of very long chain fatty acids protein</fullName>
        <ecNumber evidence="10">2.3.1.199</ecNumber>
    </recommendedName>
    <alternativeName>
        <fullName evidence="10">Very-long-chain 3-oxoacyl-CoA synthase</fullName>
    </alternativeName>
</protein>
<keyword evidence="9 10" id="KW-0275">Fatty acid biosynthesis</keyword>
<feature type="transmembrane region" description="Helical" evidence="10">
    <location>
        <begin position="146"/>
        <end position="163"/>
    </location>
</feature>
<evidence type="ECO:0000256" key="7">
    <source>
        <dbReference type="ARBA" id="ARBA00023098"/>
    </source>
</evidence>
<dbReference type="GO" id="GO:0009922">
    <property type="term" value="F:fatty acid elongase activity"/>
    <property type="evidence" value="ECO:0007669"/>
    <property type="project" value="UniProtKB-EC"/>
</dbReference>
<evidence type="ECO:0000256" key="4">
    <source>
        <dbReference type="ARBA" id="ARBA00022692"/>
    </source>
</evidence>
<evidence type="ECO:0000256" key="5">
    <source>
        <dbReference type="ARBA" id="ARBA00022832"/>
    </source>
</evidence>
<name>A0A0Q9WHV6_DROVI</name>
<accession>A0A0Q9WHV6</accession>
<dbReference type="AlphaFoldDB" id="A0A0Q9WHV6"/>
<dbReference type="PROSITE" id="PS01188">
    <property type="entry name" value="ELO"/>
    <property type="match status" value="1"/>
</dbReference>
<keyword evidence="6 10" id="KW-1133">Transmembrane helix</keyword>
<dbReference type="InterPro" id="IPR002076">
    <property type="entry name" value="ELO_fam"/>
</dbReference>
<evidence type="ECO:0000256" key="8">
    <source>
        <dbReference type="ARBA" id="ARBA00023136"/>
    </source>
</evidence>
<dbReference type="EMBL" id="CH940647">
    <property type="protein sequence ID" value="KRF84201.1"/>
    <property type="molecule type" value="Genomic_DNA"/>
</dbReference>
<feature type="transmembrane region" description="Helical" evidence="10">
    <location>
        <begin position="114"/>
        <end position="134"/>
    </location>
</feature>
<evidence type="ECO:0000256" key="10">
    <source>
        <dbReference type="RuleBase" id="RU361115"/>
    </source>
</evidence>
<dbReference type="Pfam" id="PF01151">
    <property type="entry name" value="ELO"/>
    <property type="match status" value="1"/>
</dbReference>
<gene>
    <name evidence="11" type="primary">Dvir\GJ12287</name>
    <name evidence="11" type="ORF">Dvir_GJ12287</name>
</gene>
<keyword evidence="2 10" id="KW-0444">Lipid biosynthesis</keyword>
<comment type="catalytic activity">
    <reaction evidence="10">
        <text>a very-long-chain acyl-CoA + malonyl-CoA + H(+) = a very-long-chain 3-oxoacyl-CoA + CO2 + CoA</text>
        <dbReference type="Rhea" id="RHEA:32727"/>
        <dbReference type="ChEBI" id="CHEBI:15378"/>
        <dbReference type="ChEBI" id="CHEBI:16526"/>
        <dbReference type="ChEBI" id="CHEBI:57287"/>
        <dbReference type="ChEBI" id="CHEBI:57384"/>
        <dbReference type="ChEBI" id="CHEBI:90725"/>
        <dbReference type="ChEBI" id="CHEBI:90736"/>
        <dbReference type="EC" id="2.3.1.199"/>
    </reaction>
</comment>
<dbReference type="GO" id="GO:0030148">
    <property type="term" value="P:sphingolipid biosynthetic process"/>
    <property type="evidence" value="ECO:0007669"/>
    <property type="project" value="TreeGrafter"/>
</dbReference>
<dbReference type="GO" id="GO:0019367">
    <property type="term" value="P:fatty acid elongation, saturated fatty acid"/>
    <property type="evidence" value="ECO:0007669"/>
    <property type="project" value="TreeGrafter"/>
</dbReference>
<dbReference type="STRING" id="7244.A0A0Q9WHV6"/>
<keyword evidence="12" id="KW-1185">Reference proteome</keyword>